<evidence type="ECO:0000256" key="1">
    <source>
        <dbReference type="SAM" id="MobiDB-lite"/>
    </source>
</evidence>
<dbReference type="OrthoDB" id="5422107at2759"/>
<feature type="region of interest" description="Disordered" evidence="1">
    <location>
        <begin position="22"/>
        <end position="111"/>
    </location>
</feature>
<organism evidence="2 3">
    <name type="scientific">Ophiocordyceps sinensis</name>
    <dbReference type="NCBI Taxonomy" id="72228"/>
    <lineage>
        <taxon>Eukaryota</taxon>
        <taxon>Fungi</taxon>
        <taxon>Dikarya</taxon>
        <taxon>Ascomycota</taxon>
        <taxon>Pezizomycotina</taxon>
        <taxon>Sordariomycetes</taxon>
        <taxon>Hypocreomycetidae</taxon>
        <taxon>Hypocreales</taxon>
        <taxon>Ophiocordycipitaceae</taxon>
        <taxon>Ophiocordyceps</taxon>
    </lineage>
</organism>
<protein>
    <recommendedName>
        <fullName evidence="4">Ribosome biogenesis protein ALB1</fullName>
    </recommendedName>
</protein>
<comment type="caution">
    <text evidence="2">The sequence shown here is derived from an EMBL/GenBank/DDBJ whole genome shotgun (WGS) entry which is preliminary data.</text>
</comment>
<gene>
    <name evidence="2" type="ORF">G6O67_005079</name>
</gene>
<dbReference type="EMBL" id="JAAVMX010000005">
    <property type="protein sequence ID" value="KAF4508737.1"/>
    <property type="molecule type" value="Genomic_DNA"/>
</dbReference>
<keyword evidence="3" id="KW-1185">Reference proteome</keyword>
<evidence type="ECO:0000313" key="3">
    <source>
        <dbReference type="Proteomes" id="UP000557566"/>
    </source>
</evidence>
<evidence type="ECO:0008006" key="4">
    <source>
        <dbReference type="Google" id="ProtNLM"/>
    </source>
</evidence>
<reference evidence="2 3" key="1">
    <citation type="journal article" date="2020" name="Genome Biol. Evol.">
        <title>A new high-quality draft genome assembly of the Chinese cordyceps Ophiocordyceps sinensis.</title>
        <authorList>
            <person name="Shu R."/>
            <person name="Zhang J."/>
            <person name="Meng Q."/>
            <person name="Zhang H."/>
            <person name="Zhou G."/>
            <person name="Li M."/>
            <person name="Wu P."/>
            <person name="Zhao Y."/>
            <person name="Chen C."/>
            <person name="Qin Q."/>
        </authorList>
    </citation>
    <scope>NUCLEOTIDE SEQUENCE [LARGE SCALE GENOMIC DNA]</scope>
    <source>
        <strain evidence="2 3">IOZ07</strain>
    </source>
</reference>
<name>A0A8H4PQU3_9HYPO</name>
<accession>A0A8H4PQU3</accession>
<evidence type="ECO:0000313" key="2">
    <source>
        <dbReference type="EMBL" id="KAF4508737.1"/>
    </source>
</evidence>
<dbReference type="Proteomes" id="UP000557566">
    <property type="component" value="Unassembled WGS sequence"/>
</dbReference>
<proteinExistence type="predicted"/>
<sequence length="111" mass="12398">MPSVKNPNGPSKNRLAVRAAKVKRLRQKQSAEGKNKISKADMTRGARPGLLPTSGPRAKLSGKKARKLEKKMNYALKRQTRAEGEVEMKDAPEIDEEERKDVGEEEMEGVR</sequence>
<feature type="compositionally biased region" description="Basic residues" evidence="1">
    <location>
        <begin position="60"/>
        <end position="69"/>
    </location>
</feature>
<feature type="compositionally biased region" description="Basic and acidic residues" evidence="1">
    <location>
        <begin position="80"/>
        <end position="111"/>
    </location>
</feature>
<feature type="compositionally biased region" description="Basic and acidic residues" evidence="1">
    <location>
        <begin position="29"/>
        <end position="44"/>
    </location>
</feature>
<dbReference type="AlphaFoldDB" id="A0A8H4PQU3"/>